<evidence type="ECO:0000256" key="1">
    <source>
        <dbReference type="SAM" id="MobiDB-lite"/>
    </source>
</evidence>
<keyword evidence="3" id="KW-1185">Reference proteome</keyword>
<dbReference type="AlphaFoldDB" id="A0A378JK89"/>
<evidence type="ECO:0000313" key="3">
    <source>
        <dbReference type="Proteomes" id="UP000254794"/>
    </source>
</evidence>
<accession>A0A378JK89</accession>
<protein>
    <submittedName>
        <fullName evidence="2">Uncharacterized protein</fullName>
    </submittedName>
</protein>
<dbReference type="Proteomes" id="UP000254794">
    <property type="component" value="Unassembled WGS sequence"/>
</dbReference>
<reference evidence="2 3" key="1">
    <citation type="submission" date="2018-06" db="EMBL/GenBank/DDBJ databases">
        <authorList>
            <consortium name="Pathogen Informatics"/>
            <person name="Doyle S."/>
        </authorList>
    </citation>
    <scope>NUCLEOTIDE SEQUENCE [LARGE SCALE GENOMIC DNA]</scope>
    <source>
        <strain evidence="2 3">NCTC13316</strain>
    </source>
</reference>
<feature type="region of interest" description="Disordered" evidence="1">
    <location>
        <begin position="211"/>
        <end position="238"/>
    </location>
</feature>
<dbReference type="EMBL" id="UGOD01000001">
    <property type="protein sequence ID" value="STX51584.1"/>
    <property type="molecule type" value="Genomic_DNA"/>
</dbReference>
<name>A0A378JK89_9GAMM</name>
<dbReference type="RefSeq" id="WP_115331213.1">
    <property type="nucleotide sequence ID" value="NZ_CAAAHP010000001.1"/>
</dbReference>
<evidence type="ECO:0000313" key="2">
    <source>
        <dbReference type="EMBL" id="STX51584.1"/>
    </source>
</evidence>
<gene>
    <name evidence="2" type="ORF">NCTC13316_01680</name>
</gene>
<dbReference type="OrthoDB" id="5652527at2"/>
<sequence>MPEDIQKLPEAEALIKYIRDTETKRQEEAKNSAQDNSSMFDKARAEVSNEILKYVDELESNLLAAKINQDKKAQSQILNSLRILNFTIDAYNLLNGSLGIVDSAHKLFLGNTTMVDQKHLVNLGKNVIKTAENFNKLLDASSVSLGEKVLLTMKAFAFAVISGISGFLKGLVEGFKKEDGLLNKLSSMAQNSVVQGLSSFHDKFADELGKAAENTTNSSTNSEKDIEMLPIDSRNYQQ</sequence>
<organism evidence="2 3">
    <name type="scientific">Legionella busanensis</name>
    <dbReference type="NCBI Taxonomy" id="190655"/>
    <lineage>
        <taxon>Bacteria</taxon>
        <taxon>Pseudomonadati</taxon>
        <taxon>Pseudomonadota</taxon>
        <taxon>Gammaproteobacteria</taxon>
        <taxon>Legionellales</taxon>
        <taxon>Legionellaceae</taxon>
        <taxon>Legionella</taxon>
    </lineage>
</organism>
<proteinExistence type="predicted"/>